<organism evidence="4 5">
    <name type="scientific">Candidatus Daviesbacteria bacterium RIFCSPHIGHO2_12_FULL_37_11</name>
    <dbReference type="NCBI Taxonomy" id="1797777"/>
    <lineage>
        <taxon>Bacteria</taxon>
        <taxon>Candidatus Daviesiibacteriota</taxon>
    </lineage>
</organism>
<evidence type="ECO:0000259" key="3">
    <source>
        <dbReference type="Pfam" id="PF02397"/>
    </source>
</evidence>
<comment type="caution">
    <text evidence="4">The sequence shown here is derived from an EMBL/GenBank/DDBJ whole genome shotgun (WGS) entry which is preliminary data.</text>
</comment>
<dbReference type="PANTHER" id="PTHR30576:SF0">
    <property type="entry name" value="UNDECAPRENYL-PHOSPHATE N-ACETYLGALACTOSAMINYL 1-PHOSPHATE TRANSFERASE-RELATED"/>
    <property type="match status" value="1"/>
</dbReference>
<dbReference type="EMBL" id="MFDE01000025">
    <property type="protein sequence ID" value="OGE38278.1"/>
    <property type="molecule type" value="Genomic_DNA"/>
</dbReference>
<dbReference type="Proteomes" id="UP000176527">
    <property type="component" value="Unassembled WGS sequence"/>
</dbReference>
<feature type="transmembrane region" description="Helical" evidence="2">
    <location>
        <begin position="12"/>
        <end position="33"/>
    </location>
</feature>
<accession>A0A1F5KBN3</accession>
<proteinExistence type="inferred from homology"/>
<keyword evidence="2" id="KW-0812">Transmembrane</keyword>
<dbReference type="InterPro" id="IPR003362">
    <property type="entry name" value="Bact_transf"/>
</dbReference>
<evidence type="ECO:0000256" key="2">
    <source>
        <dbReference type="SAM" id="Phobius"/>
    </source>
</evidence>
<evidence type="ECO:0000313" key="4">
    <source>
        <dbReference type="EMBL" id="OGE38278.1"/>
    </source>
</evidence>
<dbReference type="PANTHER" id="PTHR30576">
    <property type="entry name" value="COLANIC BIOSYNTHESIS UDP-GLUCOSE LIPID CARRIER TRANSFERASE"/>
    <property type="match status" value="1"/>
</dbReference>
<evidence type="ECO:0000313" key="5">
    <source>
        <dbReference type="Proteomes" id="UP000176527"/>
    </source>
</evidence>
<comment type="similarity">
    <text evidence="1">Belongs to the bacterial sugar transferase family.</text>
</comment>
<sequence>MLYDFVKRLIDITGSFSGIFLLSPLFLVVSIAIKLDSEGPVFADTPMRVGKTGKLFKMYKFRSMVKDAQSILENNPQLLDQYKKNSYKIFNDPRITSIGKIIRRFSIDELPQLVNILKGEMSLVGPRAYYPFELEEQQVKYPSTRKYVKIILEGRPGVTGVWQVSGRSNINFDKRVEMDAKYVLRRSVIYDLQLMLKTIPAVVSGKGAI</sequence>
<gene>
    <name evidence="4" type="ORF">A3F00_03060</name>
</gene>
<protein>
    <recommendedName>
        <fullName evidence="3">Bacterial sugar transferase domain-containing protein</fullName>
    </recommendedName>
</protein>
<keyword evidence="2" id="KW-1133">Transmembrane helix</keyword>
<evidence type="ECO:0000256" key="1">
    <source>
        <dbReference type="ARBA" id="ARBA00006464"/>
    </source>
</evidence>
<dbReference type="Pfam" id="PF02397">
    <property type="entry name" value="Bac_transf"/>
    <property type="match status" value="1"/>
</dbReference>
<name>A0A1F5KBN3_9BACT</name>
<keyword evidence="2" id="KW-0472">Membrane</keyword>
<dbReference type="GO" id="GO:0016780">
    <property type="term" value="F:phosphotransferase activity, for other substituted phosphate groups"/>
    <property type="evidence" value="ECO:0007669"/>
    <property type="project" value="TreeGrafter"/>
</dbReference>
<reference evidence="4 5" key="1">
    <citation type="journal article" date="2016" name="Nat. Commun.">
        <title>Thousands of microbial genomes shed light on interconnected biogeochemical processes in an aquifer system.</title>
        <authorList>
            <person name="Anantharaman K."/>
            <person name="Brown C.T."/>
            <person name="Hug L.A."/>
            <person name="Sharon I."/>
            <person name="Castelle C.J."/>
            <person name="Probst A.J."/>
            <person name="Thomas B.C."/>
            <person name="Singh A."/>
            <person name="Wilkins M.J."/>
            <person name="Karaoz U."/>
            <person name="Brodie E.L."/>
            <person name="Williams K.H."/>
            <person name="Hubbard S.S."/>
            <person name="Banfield J.F."/>
        </authorList>
    </citation>
    <scope>NUCLEOTIDE SEQUENCE [LARGE SCALE GENOMIC DNA]</scope>
</reference>
<feature type="domain" description="Bacterial sugar transferase" evidence="3">
    <location>
        <begin position="7"/>
        <end position="203"/>
    </location>
</feature>
<dbReference type="AlphaFoldDB" id="A0A1F5KBN3"/>